<evidence type="ECO:0000313" key="3">
    <source>
        <dbReference type="EMBL" id="GBG83114.1"/>
    </source>
</evidence>
<proteinExistence type="predicted"/>
<feature type="region of interest" description="Disordered" evidence="1">
    <location>
        <begin position="133"/>
        <end position="213"/>
    </location>
</feature>
<feature type="chain" id="PRO_5017395439" description="Apple domain-containing protein" evidence="2">
    <location>
        <begin position="43"/>
        <end position="213"/>
    </location>
</feature>
<dbReference type="Proteomes" id="UP000265515">
    <property type="component" value="Unassembled WGS sequence"/>
</dbReference>
<accession>A0A388LLD1</accession>
<dbReference type="EMBL" id="BFEA01000429">
    <property type="protein sequence ID" value="GBG83114.1"/>
    <property type="molecule type" value="Genomic_DNA"/>
</dbReference>
<dbReference type="Gramene" id="GBG83114">
    <property type="protein sequence ID" value="GBG83114"/>
    <property type="gene ID" value="CBR_g36732"/>
</dbReference>
<dbReference type="AlphaFoldDB" id="A0A388LLD1"/>
<feature type="compositionally biased region" description="Acidic residues" evidence="1">
    <location>
        <begin position="140"/>
        <end position="159"/>
    </location>
</feature>
<evidence type="ECO:0000256" key="2">
    <source>
        <dbReference type="SAM" id="SignalP"/>
    </source>
</evidence>
<evidence type="ECO:0000256" key="1">
    <source>
        <dbReference type="SAM" id="MobiDB-lite"/>
    </source>
</evidence>
<keyword evidence="4" id="KW-1185">Reference proteome</keyword>
<feature type="signal peptide" evidence="2">
    <location>
        <begin position="1"/>
        <end position="42"/>
    </location>
</feature>
<name>A0A388LLD1_CHABU</name>
<sequence length="213" mass="24491">MTMLSWKSGPRSAIPCLQSIMAPTVFLLALLLLMHYSPSASGQLVATDTDFTLHQSTDQDEMTFKRAAADNLTHCMHLCKWEYRPRCRGLVFISATNEWVKGKYNCILKKKIMPVLFDSQVDRTVAVACLPENEDRKEEENDVEIEEEEGVDEEIEESEGSPNDAMRNMYEEKEGAEEKEDAWGEDKAEEEGMTKRRRWRRGRMGKISSMKNK</sequence>
<evidence type="ECO:0000313" key="4">
    <source>
        <dbReference type="Proteomes" id="UP000265515"/>
    </source>
</evidence>
<protein>
    <recommendedName>
        <fullName evidence="5">Apple domain-containing protein</fullName>
    </recommendedName>
</protein>
<comment type="caution">
    <text evidence="3">The sequence shown here is derived from an EMBL/GenBank/DDBJ whole genome shotgun (WGS) entry which is preliminary data.</text>
</comment>
<organism evidence="3 4">
    <name type="scientific">Chara braunii</name>
    <name type="common">Braun's stonewort</name>
    <dbReference type="NCBI Taxonomy" id="69332"/>
    <lineage>
        <taxon>Eukaryota</taxon>
        <taxon>Viridiplantae</taxon>
        <taxon>Streptophyta</taxon>
        <taxon>Charophyceae</taxon>
        <taxon>Charales</taxon>
        <taxon>Characeae</taxon>
        <taxon>Chara</taxon>
    </lineage>
</organism>
<reference evidence="3 4" key="1">
    <citation type="journal article" date="2018" name="Cell">
        <title>The Chara Genome: Secondary Complexity and Implications for Plant Terrestrialization.</title>
        <authorList>
            <person name="Nishiyama T."/>
            <person name="Sakayama H."/>
            <person name="Vries J.D."/>
            <person name="Buschmann H."/>
            <person name="Saint-Marcoux D."/>
            <person name="Ullrich K.K."/>
            <person name="Haas F.B."/>
            <person name="Vanderstraeten L."/>
            <person name="Becker D."/>
            <person name="Lang D."/>
            <person name="Vosolsobe S."/>
            <person name="Rombauts S."/>
            <person name="Wilhelmsson P.K.I."/>
            <person name="Janitza P."/>
            <person name="Kern R."/>
            <person name="Heyl A."/>
            <person name="Rumpler F."/>
            <person name="Villalobos L.I.A.C."/>
            <person name="Clay J.M."/>
            <person name="Skokan R."/>
            <person name="Toyoda A."/>
            <person name="Suzuki Y."/>
            <person name="Kagoshima H."/>
            <person name="Schijlen E."/>
            <person name="Tajeshwar N."/>
            <person name="Catarino B."/>
            <person name="Hetherington A.J."/>
            <person name="Saltykova A."/>
            <person name="Bonnot C."/>
            <person name="Breuninger H."/>
            <person name="Symeonidi A."/>
            <person name="Radhakrishnan G.V."/>
            <person name="Van Nieuwerburgh F."/>
            <person name="Deforce D."/>
            <person name="Chang C."/>
            <person name="Karol K.G."/>
            <person name="Hedrich R."/>
            <person name="Ulvskov P."/>
            <person name="Glockner G."/>
            <person name="Delwiche C.F."/>
            <person name="Petrasek J."/>
            <person name="Van de Peer Y."/>
            <person name="Friml J."/>
            <person name="Beilby M."/>
            <person name="Dolan L."/>
            <person name="Kohara Y."/>
            <person name="Sugano S."/>
            <person name="Fujiyama A."/>
            <person name="Delaux P.-M."/>
            <person name="Quint M."/>
            <person name="TheiBen G."/>
            <person name="Hagemann M."/>
            <person name="Harholt J."/>
            <person name="Dunand C."/>
            <person name="Zachgo S."/>
            <person name="Langdale J."/>
            <person name="Maumus F."/>
            <person name="Straeten D.V.D."/>
            <person name="Gould S.B."/>
            <person name="Rensing S.A."/>
        </authorList>
    </citation>
    <scope>NUCLEOTIDE SEQUENCE [LARGE SCALE GENOMIC DNA]</scope>
    <source>
        <strain evidence="3 4">S276</strain>
    </source>
</reference>
<feature type="compositionally biased region" description="Basic and acidic residues" evidence="1">
    <location>
        <begin position="181"/>
        <end position="194"/>
    </location>
</feature>
<gene>
    <name evidence="3" type="ORF">CBR_g36732</name>
</gene>
<keyword evidence="2" id="KW-0732">Signal</keyword>
<feature type="compositionally biased region" description="Basic residues" evidence="1">
    <location>
        <begin position="195"/>
        <end position="204"/>
    </location>
</feature>
<evidence type="ECO:0008006" key="5">
    <source>
        <dbReference type="Google" id="ProtNLM"/>
    </source>
</evidence>